<dbReference type="NCBIfam" id="NF047539">
    <property type="entry name" value="XAC2610_fam"/>
    <property type="match status" value="1"/>
</dbReference>
<feature type="chain" id="PRO_5013155419" description="VCBS repeat-containing protein" evidence="1">
    <location>
        <begin position="21"/>
        <end position="347"/>
    </location>
</feature>
<evidence type="ECO:0000313" key="3">
    <source>
        <dbReference type="Proteomes" id="UP000184112"/>
    </source>
</evidence>
<evidence type="ECO:0000256" key="1">
    <source>
        <dbReference type="SAM" id="SignalP"/>
    </source>
</evidence>
<keyword evidence="1" id="KW-0732">Signal</keyword>
<evidence type="ECO:0000313" key="2">
    <source>
        <dbReference type="EMBL" id="SHH23962.1"/>
    </source>
</evidence>
<dbReference type="AlphaFoldDB" id="A0A1M5RC92"/>
<dbReference type="EMBL" id="FQWH01000008">
    <property type="protein sequence ID" value="SHH23962.1"/>
    <property type="molecule type" value="Genomic_DNA"/>
</dbReference>
<feature type="signal peptide" evidence="1">
    <location>
        <begin position="1"/>
        <end position="20"/>
    </location>
</feature>
<dbReference type="SUPFAM" id="SSF69318">
    <property type="entry name" value="Integrin alpha N-terminal domain"/>
    <property type="match status" value="1"/>
</dbReference>
<gene>
    <name evidence="2" type="ORF">SAMN05444388_10894</name>
</gene>
<accession>A0A1M5RC92</accession>
<name>A0A1M5RC92_FLAJO</name>
<dbReference type="InterPro" id="IPR028994">
    <property type="entry name" value="Integrin_alpha_N"/>
</dbReference>
<dbReference type="RefSeq" id="WP_073410209.1">
    <property type="nucleotide sequence ID" value="NZ_FQWH01000008.1"/>
</dbReference>
<proteinExistence type="predicted"/>
<reference evidence="2 3" key="1">
    <citation type="submission" date="2016-11" db="EMBL/GenBank/DDBJ databases">
        <authorList>
            <person name="Jaros S."/>
            <person name="Januszkiewicz K."/>
            <person name="Wedrychowicz H."/>
        </authorList>
    </citation>
    <scope>NUCLEOTIDE SEQUENCE [LARGE SCALE GENOMIC DNA]</scope>
    <source>
        <strain evidence="2 3">DSM 6792</strain>
    </source>
</reference>
<dbReference type="Proteomes" id="UP000184112">
    <property type="component" value="Unassembled WGS sequence"/>
</dbReference>
<organism evidence="2 3">
    <name type="scientific">Flavobacterium johnsoniae</name>
    <name type="common">Cytophaga johnsonae</name>
    <dbReference type="NCBI Taxonomy" id="986"/>
    <lineage>
        <taxon>Bacteria</taxon>
        <taxon>Pseudomonadati</taxon>
        <taxon>Bacteroidota</taxon>
        <taxon>Flavobacteriia</taxon>
        <taxon>Flavobacteriales</taxon>
        <taxon>Flavobacteriaceae</taxon>
        <taxon>Flavobacterium</taxon>
    </lineage>
</organism>
<dbReference type="InterPro" id="IPR058087">
    <property type="entry name" value="XAC2610_dom"/>
</dbReference>
<protein>
    <recommendedName>
        <fullName evidence="4">VCBS repeat-containing protein</fullName>
    </recommendedName>
</protein>
<sequence>MKIKLCLAVFLLAEIYHANAQKAYIINDFLKGYTLYFFSHKTESETKEYYKLTENQTKKTVLEYGSNELSKSETLKTAKITAFKSIPESNIRVLGDVNFDGRQDIVIHETEINDDGCYTAQATAYVFINTPGNFLSSPSISRLYNDAYCVRGGSFEIDSKNKRVITSSSGGAALHVSSYYSISGIEAKEIAVFEERADALSPFITITGKKWKDNNWVSVSTLSVYEPGLDKVFSFDTKNGKGRVLLFKVKDILYYAFQQNDEYKFISFAYPSSPEKADKSVFKFRKQNAAYELEFNSGPIKYIAYETSTETGIKIYVNGKLSDWKGTAKTGTLAVLANTDFKNVIKE</sequence>
<evidence type="ECO:0008006" key="4">
    <source>
        <dbReference type="Google" id="ProtNLM"/>
    </source>
</evidence>